<evidence type="ECO:0000256" key="4">
    <source>
        <dbReference type="ARBA" id="ARBA00023263"/>
    </source>
</evidence>
<comment type="similarity">
    <text evidence="2">Belongs to the fimbrial protein family.</text>
</comment>
<evidence type="ECO:0000256" key="3">
    <source>
        <dbReference type="ARBA" id="ARBA00022729"/>
    </source>
</evidence>
<dbReference type="PANTHER" id="PTHR33420">
    <property type="entry name" value="FIMBRIAL SUBUNIT ELFA-RELATED"/>
    <property type="match status" value="1"/>
</dbReference>
<organism evidence="6 7">
    <name type="scientific">Pseudomonas edaphica</name>
    <dbReference type="NCBI Taxonomy" id="2006980"/>
    <lineage>
        <taxon>Bacteria</taxon>
        <taxon>Pseudomonadati</taxon>
        <taxon>Pseudomonadota</taxon>
        <taxon>Gammaproteobacteria</taxon>
        <taxon>Pseudomonadales</taxon>
        <taxon>Pseudomonadaceae</taxon>
        <taxon>Pseudomonas</taxon>
    </lineage>
</organism>
<protein>
    <submittedName>
        <fullName evidence="6">Type 1 fimbrial protein</fullName>
    </submittedName>
</protein>
<comment type="caution">
    <text evidence="6">The sequence shown here is derived from an EMBL/GenBank/DDBJ whole genome shotgun (WGS) entry which is preliminary data.</text>
</comment>
<name>A0ABY2U3H1_9PSED</name>
<keyword evidence="4" id="KW-0281">Fimbrium</keyword>
<comment type="subcellular location">
    <subcellularLocation>
        <location evidence="1">Fimbrium</location>
    </subcellularLocation>
</comment>
<feature type="signal peptide" evidence="5">
    <location>
        <begin position="1"/>
        <end position="27"/>
    </location>
</feature>
<dbReference type="InterPro" id="IPR050263">
    <property type="entry name" value="Bact_Fimbrial_Adh_Pro"/>
</dbReference>
<accession>A0ABY2U3H1</accession>
<dbReference type="EMBL" id="VBVZ01000222">
    <property type="protein sequence ID" value="TLG90795.1"/>
    <property type="molecule type" value="Genomic_DNA"/>
</dbReference>
<feature type="chain" id="PRO_5046171206" evidence="5">
    <location>
        <begin position="28"/>
        <end position="181"/>
    </location>
</feature>
<dbReference type="InterPro" id="IPR008966">
    <property type="entry name" value="Adhesion_dom_sf"/>
</dbReference>
<dbReference type="Proteomes" id="UP000304941">
    <property type="component" value="Unassembled WGS sequence"/>
</dbReference>
<gene>
    <name evidence="6" type="ORF">FEM54_16045</name>
</gene>
<evidence type="ECO:0000256" key="2">
    <source>
        <dbReference type="ARBA" id="ARBA00006671"/>
    </source>
</evidence>
<evidence type="ECO:0000256" key="1">
    <source>
        <dbReference type="ARBA" id="ARBA00004561"/>
    </source>
</evidence>
<dbReference type="InterPro" id="IPR036937">
    <property type="entry name" value="Adhesion_dom_fimbrial_sf"/>
</dbReference>
<dbReference type="Gene3D" id="2.60.40.1090">
    <property type="entry name" value="Fimbrial-type adhesion domain"/>
    <property type="match status" value="1"/>
</dbReference>
<dbReference type="Pfam" id="PF16970">
    <property type="entry name" value="FimA"/>
    <property type="match status" value="1"/>
</dbReference>
<evidence type="ECO:0000313" key="6">
    <source>
        <dbReference type="EMBL" id="TLG90795.1"/>
    </source>
</evidence>
<dbReference type="PANTHER" id="PTHR33420:SF3">
    <property type="entry name" value="FIMBRIAL SUBUNIT ELFA"/>
    <property type="match status" value="1"/>
</dbReference>
<evidence type="ECO:0000256" key="5">
    <source>
        <dbReference type="SAM" id="SignalP"/>
    </source>
</evidence>
<evidence type="ECO:0000313" key="7">
    <source>
        <dbReference type="Proteomes" id="UP000304941"/>
    </source>
</evidence>
<proteinExistence type="inferred from homology"/>
<dbReference type="InterPro" id="IPR039458">
    <property type="entry name" value="FimA-like"/>
</dbReference>
<reference evidence="6 7" key="1">
    <citation type="submission" date="2019-05" db="EMBL/GenBank/DDBJ databases">
        <title>Pseudomonas edaphica sp. nov., isolated from rhizospheric soil of Cistus ladanifer L. in Spain.</title>
        <authorList>
            <person name="Peix A."/>
        </authorList>
    </citation>
    <scope>NUCLEOTIDE SEQUENCE [LARGE SCALE GENOMIC DNA]</scope>
    <source>
        <strain evidence="6 7">RD25</strain>
    </source>
</reference>
<dbReference type="SUPFAM" id="SSF49401">
    <property type="entry name" value="Bacterial adhesins"/>
    <property type="match status" value="1"/>
</dbReference>
<keyword evidence="7" id="KW-1185">Reference proteome</keyword>
<keyword evidence="3 5" id="KW-0732">Signal</keyword>
<sequence>MKAKNSTLLSALAISLGAAFIVPVAGAADGLVEFEGSITTQSCTINGGTPDLKVTLPKVSSASLVRPGSWAGRTPFSIALTDCGAPLNGAVKVYFEPGAEVDVATGNLNITNGAGNATNVQVALLSSAFSPIKLGDVVANTPSTNLVNGAAKFDYYAQYQSLGAATAGGVTTRVNYTIIYP</sequence>